<keyword evidence="3" id="KW-0472">Membrane</keyword>
<dbReference type="PANTHER" id="PTHR32309:SF31">
    <property type="entry name" value="CAPSULAR EXOPOLYSACCHARIDE FAMILY"/>
    <property type="match status" value="1"/>
</dbReference>
<evidence type="ECO:0000256" key="2">
    <source>
        <dbReference type="SAM" id="MobiDB-lite"/>
    </source>
</evidence>
<feature type="coiled-coil region" evidence="1">
    <location>
        <begin position="201"/>
        <end position="265"/>
    </location>
</feature>
<feature type="compositionally biased region" description="Basic and acidic residues" evidence="2">
    <location>
        <begin position="684"/>
        <end position="693"/>
    </location>
</feature>
<name>A0A3M0CRZ0_9PROT</name>
<gene>
    <name evidence="4" type="ORF">BXY39_0775</name>
</gene>
<feature type="transmembrane region" description="Helical" evidence="3">
    <location>
        <begin position="50"/>
        <end position="71"/>
    </location>
</feature>
<evidence type="ECO:0000313" key="5">
    <source>
        <dbReference type="Proteomes" id="UP000271227"/>
    </source>
</evidence>
<organism evidence="4 5">
    <name type="scientific">Eilatimonas milleporae</name>
    <dbReference type="NCBI Taxonomy" id="911205"/>
    <lineage>
        <taxon>Bacteria</taxon>
        <taxon>Pseudomonadati</taxon>
        <taxon>Pseudomonadota</taxon>
        <taxon>Alphaproteobacteria</taxon>
        <taxon>Kordiimonadales</taxon>
        <taxon>Kordiimonadaceae</taxon>
        <taxon>Eilatimonas</taxon>
    </lineage>
</organism>
<evidence type="ECO:0000313" key="4">
    <source>
        <dbReference type="EMBL" id="RMB12282.1"/>
    </source>
</evidence>
<protein>
    <submittedName>
        <fullName evidence="4">Uncharacterized protein involved in exopolysaccharide biosynthesis</fullName>
    </submittedName>
</protein>
<dbReference type="RefSeq" id="WP_121937468.1">
    <property type="nucleotide sequence ID" value="NZ_REFR01000009.1"/>
</dbReference>
<proteinExistence type="predicted"/>
<evidence type="ECO:0000256" key="3">
    <source>
        <dbReference type="SAM" id="Phobius"/>
    </source>
</evidence>
<evidence type="ECO:0000256" key="1">
    <source>
        <dbReference type="SAM" id="Coils"/>
    </source>
</evidence>
<dbReference type="Proteomes" id="UP000271227">
    <property type="component" value="Unassembled WGS sequence"/>
</dbReference>
<reference evidence="4 5" key="1">
    <citation type="submission" date="2018-10" db="EMBL/GenBank/DDBJ databases">
        <title>Genomic Encyclopedia of Archaeal and Bacterial Type Strains, Phase II (KMG-II): from individual species to whole genera.</title>
        <authorList>
            <person name="Goeker M."/>
        </authorList>
    </citation>
    <scope>NUCLEOTIDE SEQUENCE [LARGE SCALE GENOMIC DNA]</scope>
    <source>
        <strain evidence="4 5">DSM 25217</strain>
    </source>
</reference>
<dbReference type="PANTHER" id="PTHR32309">
    <property type="entry name" value="TYROSINE-PROTEIN KINASE"/>
    <property type="match status" value="1"/>
</dbReference>
<keyword evidence="1" id="KW-0175">Coiled coil</keyword>
<dbReference type="OrthoDB" id="7664357at2"/>
<dbReference type="AlphaFoldDB" id="A0A3M0CRZ0"/>
<sequence length="693" mass="75582">MTTGHHTDQTPPQDGIGHPGMWQVRDFVEEAETEGAPVNPVKMVLRVFRGLWLITIALGAVAGCLLAVAAFNAVKPKFESQGLVRVVAKEPKILYADNDDSRLRLYDAFVSAEATYIQSRPVLERGFDYLVDDMEQQTGSRPDLSFKDYAQSLAVKKQKGLIAITAASTDPAMAQRAVNALLKSYTDLHTQQSGTRQTMRARELEVRVQELSAKLFALNEELLQVGEEYDATSLSKAHLTKVTQLEELDLRIAELTNSLMEMEASNGALDADTGDMEIKRATLLDRAMADMVFERAKRAAELEKLLLRYQPGHDKVATLAASLQVIDDAIESRRRLIATLGKTGAITGTDGAAKSQSMAELEALKRKLSTRRRDLSGDARDLNSKLIQLKRINEEKSQVSGMLAETRRILDQVRLESRNSLPGTIEILSRGSLPDRPASDKRMQFALLGLMAGGGLVVAAVFLWRQVTGRIRFSDDIEGLLPPRTHTFVLPRQAGDDDFARYLGDLQLSDHWRGHGPTVISFVRFSDDCALPLLPVAELAARQGLKTLVVCGAEDGAGSAPGFIESIRGDATVAPMRAGGVDYMPFGTAGTGAGYTVDTARRWLDAWGPRYDLVLIYAGMAERHISARILTKLSHLTVTAVTPGDETRAVQRTISQALAVAPLFVGAVKGDPGLRQADPATHPQEGDIHDQAA</sequence>
<keyword evidence="3" id="KW-0812">Transmembrane</keyword>
<keyword evidence="5" id="KW-1185">Reference proteome</keyword>
<dbReference type="EMBL" id="REFR01000009">
    <property type="protein sequence ID" value="RMB12282.1"/>
    <property type="molecule type" value="Genomic_DNA"/>
</dbReference>
<dbReference type="InterPro" id="IPR050445">
    <property type="entry name" value="Bact_polysacc_biosynth/exp"/>
</dbReference>
<dbReference type="InParanoid" id="A0A3M0CRZ0"/>
<comment type="caution">
    <text evidence="4">The sequence shown here is derived from an EMBL/GenBank/DDBJ whole genome shotgun (WGS) entry which is preliminary data.</text>
</comment>
<feature type="transmembrane region" description="Helical" evidence="3">
    <location>
        <begin position="445"/>
        <end position="464"/>
    </location>
</feature>
<feature type="region of interest" description="Disordered" evidence="2">
    <location>
        <begin position="672"/>
        <end position="693"/>
    </location>
</feature>
<keyword evidence="3" id="KW-1133">Transmembrane helix</keyword>
<accession>A0A3M0CRZ0</accession>